<name>A0A0G0F992_9BACT</name>
<sequence>MLDINPDLRGAYGYFREAAEEKEAALDKINTRREWLANLPGPINTALNILQAFGAEFEYTPKDMAIVDKSEGRMQIYKEDVERELAKIPATHELLAVSYHPNSLPEFDGQAKPWLVMFVTQIEEHHFVVGLRSENVYAQRARKPLVEVREGDAPLLMLPEGYRLGLCTASEWDCMDQYLRCPMADQPITRLQDKPKLIIPN</sequence>
<evidence type="ECO:0000313" key="1">
    <source>
        <dbReference type="EMBL" id="KKQ15683.1"/>
    </source>
</evidence>
<accession>A0A0G0F992</accession>
<protein>
    <submittedName>
        <fullName evidence="1">Uncharacterized protein</fullName>
    </submittedName>
</protein>
<reference evidence="1 2" key="1">
    <citation type="journal article" date="2015" name="Nature">
        <title>rRNA introns, odd ribosomes, and small enigmatic genomes across a large radiation of phyla.</title>
        <authorList>
            <person name="Brown C.T."/>
            <person name="Hug L.A."/>
            <person name="Thomas B.C."/>
            <person name="Sharon I."/>
            <person name="Castelle C.J."/>
            <person name="Singh A."/>
            <person name="Wilkins M.J."/>
            <person name="Williams K.H."/>
            <person name="Banfield J.F."/>
        </authorList>
    </citation>
    <scope>NUCLEOTIDE SEQUENCE [LARGE SCALE GENOMIC DNA]</scope>
</reference>
<proteinExistence type="predicted"/>
<dbReference type="EMBL" id="LBSJ01000012">
    <property type="protein sequence ID" value="KKQ15683.1"/>
    <property type="molecule type" value="Genomic_DNA"/>
</dbReference>
<dbReference type="AlphaFoldDB" id="A0A0G0F992"/>
<organism evidence="1 2">
    <name type="scientific">Candidatus Daviesbacteria bacterium GW2011_GWA1_36_8</name>
    <dbReference type="NCBI Taxonomy" id="1618417"/>
    <lineage>
        <taxon>Bacteria</taxon>
        <taxon>Candidatus Daviesiibacteriota</taxon>
    </lineage>
</organism>
<dbReference type="Proteomes" id="UP000034448">
    <property type="component" value="Unassembled WGS sequence"/>
</dbReference>
<comment type="caution">
    <text evidence="1">The sequence shown here is derived from an EMBL/GenBank/DDBJ whole genome shotgun (WGS) entry which is preliminary data.</text>
</comment>
<gene>
    <name evidence="1" type="ORF">US28_C0012G0020</name>
</gene>
<evidence type="ECO:0000313" key="2">
    <source>
        <dbReference type="Proteomes" id="UP000034448"/>
    </source>
</evidence>